<reference evidence="9 10" key="1">
    <citation type="journal article" date="2017" name="Nature">
        <title>The Apostasia genome and the evolution of orchids.</title>
        <authorList>
            <person name="Zhang G.Q."/>
            <person name="Liu K.W."/>
            <person name="Li Z."/>
            <person name="Lohaus R."/>
            <person name="Hsiao Y.Y."/>
            <person name="Niu S.C."/>
            <person name="Wang J.Y."/>
            <person name="Lin Y.C."/>
            <person name="Xu Q."/>
            <person name="Chen L.J."/>
            <person name="Yoshida K."/>
            <person name="Fujiwara S."/>
            <person name="Wang Z.W."/>
            <person name="Zhang Y.Q."/>
            <person name="Mitsuda N."/>
            <person name="Wang M."/>
            <person name="Liu G.H."/>
            <person name="Pecoraro L."/>
            <person name="Huang H.X."/>
            <person name="Xiao X.J."/>
            <person name="Lin M."/>
            <person name="Wu X.Y."/>
            <person name="Wu W.L."/>
            <person name="Chen Y.Y."/>
            <person name="Chang S.B."/>
            <person name="Sakamoto S."/>
            <person name="Ohme-Takagi M."/>
            <person name="Yagi M."/>
            <person name="Zeng S.J."/>
            <person name="Shen C.Y."/>
            <person name="Yeh C.M."/>
            <person name="Luo Y.B."/>
            <person name="Tsai W.C."/>
            <person name="Van de Peer Y."/>
            <person name="Liu Z.J."/>
        </authorList>
    </citation>
    <scope>NUCLEOTIDE SEQUENCE [LARGE SCALE GENOMIC DNA]</scope>
    <source>
        <strain evidence="10">cv. Shenzhen</strain>
        <tissue evidence="9">Stem</tissue>
    </source>
</reference>
<dbReference type="GO" id="GO:0004519">
    <property type="term" value="F:endonuclease activity"/>
    <property type="evidence" value="ECO:0007669"/>
    <property type="project" value="UniProtKB-KW"/>
</dbReference>
<evidence type="ECO:0000256" key="1">
    <source>
        <dbReference type="ARBA" id="ARBA00022670"/>
    </source>
</evidence>
<dbReference type="InterPro" id="IPR041588">
    <property type="entry name" value="Integrase_H2C2"/>
</dbReference>
<accession>A0A2I0B497</accession>
<keyword evidence="7 9" id="KW-0695">RNA-directed DNA polymerase</keyword>
<dbReference type="PANTHER" id="PTHR37984">
    <property type="entry name" value="PROTEIN CBG26694"/>
    <property type="match status" value="1"/>
</dbReference>
<dbReference type="InterPro" id="IPR050951">
    <property type="entry name" value="Retrovirus_Pol_polyprotein"/>
</dbReference>
<dbReference type="Gene3D" id="3.10.20.370">
    <property type="match status" value="1"/>
</dbReference>
<keyword evidence="10" id="KW-1185">Reference proteome</keyword>
<dbReference type="PANTHER" id="PTHR37984:SF5">
    <property type="entry name" value="PROTEIN NYNRIN-LIKE"/>
    <property type="match status" value="1"/>
</dbReference>
<evidence type="ECO:0000256" key="4">
    <source>
        <dbReference type="ARBA" id="ARBA00022722"/>
    </source>
</evidence>
<dbReference type="AlphaFoldDB" id="A0A2I0B497"/>
<dbReference type="GO" id="GO:0008233">
    <property type="term" value="F:peptidase activity"/>
    <property type="evidence" value="ECO:0007669"/>
    <property type="project" value="UniProtKB-KW"/>
</dbReference>
<dbReference type="PROSITE" id="PS50878">
    <property type="entry name" value="RT_POL"/>
    <property type="match status" value="1"/>
</dbReference>
<keyword evidence="3" id="KW-0548">Nucleotidyltransferase</keyword>
<sequence length="489" mass="56412">MCLDSRVINKITVKYCFPIPRLDDMLDMMAGATIFSKIDLKSGYHQVRVRPGDEWKTAFKTKDGLYEWMVMPFGLSNAPSTFMRLMTQVLRPFIGIFVVVYFDDILIYSRTREDHLDHLRQIFQVLRAESLFVNPKKCAFLTDRVVFLGFVASPDSVSADPKVRAIPEPQNIHDVRSFHGLATFYRRFIRGFSTITAPITDCIRKGAFEWTKAAARAFVEIKARMSAAPVLRLPDFSKVFGVSCDASGVGIGGVLSQVGHPVAFFSEKLNDIRQRYSTYDKEFYAVVQALRHWRHYLLPQEFTLYSDHEALRYLNSQKKLNPRHAKWVKFLQEYTFVLRHKPRVENKVADALSCRVFLLTTMSIEVVDFDKLKEVYADCPDFGVIYMTVSSGPTSEYPDYLVHDGYLFRDHRLCLPQASVRDFMVWELHAVGLAGHFRRNKTLEAVESQFYWPSVKKRCSSDRCPLSNLRCCKTAKAKHRVIYTLAYSL</sequence>
<dbReference type="InterPro" id="IPR000477">
    <property type="entry name" value="RT_dom"/>
</dbReference>
<keyword evidence="5" id="KW-0255">Endonuclease</keyword>
<dbReference type="Gene3D" id="3.30.70.270">
    <property type="match status" value="2"/>
</dbReference>
<evidence type="ECO:0000313" key="9">
    <source>
        <dbReference type="EMBL" id="PKA62613.1"/>
    </source>
</evidence>
<evidence type="ECO:0000256" key="5">
    <source>
        <dbReference type="ARBA" id="ARBA00022759"/>
    </source>
</evidence>
<dbReference type="GO" id="GO:0003678">
    <property type="term" value="F:DNA helicase activity"/>
    <property type="evidence" value="ECO:0007669"/>
    <property type="project" value="UniProtKB-EC"/>
</dbReference>
<keyword evidence="2" id="KW-0808">Transferase</keyword>
<keyword evidence="1" id="KW-0645">Protease</keyword>
<dbReference type="CDD" id="cd09274">
    <property type="entry name" value="RNase_HI_RT_Ty3"/>
    <property type="match status" value="1"/>
</dbReference>
<dbReference type="Gene3D" id="3.10.10.10">
    <property type="entry name" value="HIV Type 1 Reverse Transcriptase, subunit A, domain 1"/>
    <property type="match status" value="1"/>
</dbReference>
<dbReference type="InterPro" id="IPR043128">
    <property type="entry name" value="Rev_trsase/Diguanyl_cyclase"/>
</dbReference>
<evidence type="ECO:0000256" key="2">
    <source>
        <dbReference type="ARBA" id="ARBA00022679"/>
    </source>
</evidence>
<dbReference type="FunFam" id="3.10.10.10:FF:000007">
    <property type="entry name" value="Retrovirus-related Pol polyprotein from transposon 17.6-like Protein"/>
    <property type="match status" value="1"/>
</dbReference>
<dbReference type="GO" id="GO:0003964">
    <property type="term" value="F:RNA-directed DNA polymerase activity"/>
    <property type="evidence" value="ECO:0007669"/>
    <property type="project" value="UniProtKB-KW"/>
</dbReference>
<dbReference type="Pfam" id="PF00078">
    <property type="entry name" value="RVT_1"/>
    <property type="match status" value="1"/>
</dbReference>
<dbReference type="OrthoDB" id="759867at2759"/>
<evidence type="ECO:0000259" key="8">
    <source>
        <dbReference type="PROSITE" id="PS50878"/>
    </source>
</evidence>
<evidence type="ECO:0000256" key="7">
    <source>
        <dbReference type="ARBA" id="ARBA00022918"/>
    </source>
</evidence>
<dbReference type="Gene3D" id="1.10.340.70">
    <property type="match status" value="1"/>
</dbReference>
<keyword evidence="4" id="KW-0540">Nuclease</keyword>
<feature type="domain" description="Reverse transcriptase" evidence="8">
    <location>
        <begin position="1"/>
        <end position="152"/>
    </location>
</feature>
<dbReference type="CDD" id="cd01647">
    <property type="entry name" value="RT_LTR"/>
    <property type="match status" value="1"/>
</dbReference>
<organism evidence="9 10">
    <name type="scientific">Apostasia shenzhenica</name>
    <dbReference type="NCBI Taxonomy" id="1088818"/>
    <lineage>
        <taxon>Eukaryota</taxon>
        <taxon>Viridiplantae</taxon>
        <taxon>Streptophyta</taxon>
        <taxon>Embryophyta</taxon>
        <taxon>Tracheophyta</taxon>
        <taxon>Spermatophyta</taxon>
        <taxon>Magnoliopsida</taxon>
        <taxon>Liliopsida</taxon>
        <taxon>Asparagales</taxon>
        <taxon>Orchidaceae</taxon>
        <taxon>Apostasioideae</taxon>
        <taxon>Apostasia</taxon>
    </lineage>
</organism>
<dbReference type="EMBL" id="KZ451916">
    <property type="protein sequence ID" value="PKA62613.1"/>
    <property type="molecule type" value="Genomic_DNA"/>
</dbReference>
<dbReference type="Proteomes" id="UP000236161">
    <property type="component" value="Unassembled WGS sequence"/>
</dbReference>
<gene>
    <name evidence="9" type="ORF">AXF42_Ash012200</name>
</gene>
<dbReference type="Pfam" id="PF17917">
    <property type="entry name" value="RT_RNaseH"/>
    <property type="match status" value="1"/>
</dbReference>
<evidence type="ECO:0000256" key="3">
    <source>
        <dbReference type="ARBA" id="ARBA00022695"/>
    </source>
</evidence>
<proteinExistence type="predicted"/>
<dbReference type="FunFam" id="3.30.70.270:FF:000020">
    <property type="entry name" value="Transposon Tf2-6 polyprotein-like Protein"/>
    <property type="match status" value="1"/>
</dbReference>
<dbReference type="Pfam" id="PF17921">
    <property type="entry name" value="Integrase_H2C2"/>
    <property type="match status" value="1"/>
</dbReference>
<name>A0A2I0B497_9ASPA</name>
<protein>
    <submittedName>
        <fullName evidence="9">RNA-directed DNA polymerase like</fullName>
        <ecNumber evidence="9">3.6.4.12</ecNumber>
    </submittedName>
</protein>
<evidence type="ECO:0000313" key="10">
    <source>
        <dbReference type="Proteomes" id="UP000236161"/>
    </source>
</evidence>
<dbReference type="InterPro" id="IPR041373">
    <property type="entry name" value="RT_RNaseH"/>
</dbReference>
<dbReference type="EC" id="3.6.4.12" evidence="9"/>
<keyword evidence="6 9" id="KW-0378">Hydrolase</keyword>
<dbReference type="GO" id="GO:0006508">
    <property type="term" value="P:proteolysis"/>
    <property type="evidence" value="ECO:0007669"/>
    <property type="project" value="UniProtKB-KW"/>
</dbReference>
<dbReference type="SUPFAM" id="SSF56672">
    <property type="entry name" value="DNA/RNA polymerases"/>
    <property type="match status" value="1"/>
</dbReference>
<dbReference type="InterPro" id="IPR043502">
    <property type="entry name" value="DNA/RNA_pol_sf"/>
</dbReference>
<evidence type="ECO:0000256" key="6">
    <source>
        <dbReference type="ARBA" id="ARBA00022801"/>
    </source>
</evidence>